<dbReference type="PANTHER" id="PTHR24198:SF165">
    <property type="entry name" value="ANKYRIN REPEAT-CONTAINING PROTEIN-RELATED"/>
    <property type="match status" value="1"/>
</dbReference>
<dbReference type="Gene3D" id="1.25.40.20">
    <property type="entry name" value="Ankyrin repeat-containing domain"/>
    <property type="match status" value="1"/>
</dbReference>
<dbReference type="InterPro" id="IPR036770">
    <property type="entry name" value="Ankyrin_rpt-contain_sf"/>
</dbReference>
<dbReference type="PROSITE" id="PS50297">
    <property type="entry name" value="ANK_REP_REGION"/>
    <property type="match status" value="1"/>
</dbReference>
<dbReference type="Proteomes" id="UP001148299">
    <property type="component" value="Unassembled WGS sequence"/>
</dbReference>
<feature type="region of interest" description="Disordered" evidence="4">
    <location>
        <begin position="1"/>
        <end position="23"/>
    </location>
</feature>
<dbReference type="AlphaFoldDB" id="A0A9W9UNL3"/>
<evidence type="ECO:0000256" key="3">
    <source>
        <dbReference type="PROSITE-ProRule" id="PRU00023"/>
    </source>
</evidence>
<dbReference type="Pfam" id="PF12796">
    <property type="entry name" value="Ank_2"/>
    <property type="match status" value="2"/>
</dbReference>
<dbReference type="PROSITE" id="PS50088">
    <property type="entry name" value="ANK_REPEAT"/>
    <property type="match status" value="2"/>
</dbReference>
<evidence type="ECO:0000256" key="1">
    <source>
        <dbReference type="ARBA" id="ARBA00022737"/>
    </source>
</evidence>
<keyword evidence="1" id="KW-0677">Repeat</keyword>
<dbReference type="SMART" id="SM00248">
    <property type="entry name" value="ANK"/>
    <property type="match status" value="5"/>
</dbReference>
<evidence type="ECO:0000256" key="4">
    <source>
        <dbReference type="SAM" id="MobiDB-lite"/>
    </source>
</evidence>
<evidence type="ECO:0000313" key="5">
    <source>
        <dbReference type="EMBL" id="KAJ5349825.1"/>
    </source>
</evidence>
<dbReference type="EMBL" id="JAPZBR010000006">
    <property type="protein sequence ID" value="KAJ5349825.1"/>
    <property type="molecule type" value="Genomic_DNA"/>
</dbReference>
<proteinExistence type="predicted"/>
<name>A0A9W9UNL3_PENBR</name>
<feature type="repeat" description="ANK" evidence="3">
    <location>
        <begin position="224"/>
        <end position="256"/>
    </location>
</feature>
<reference evidence="5" key="2">
    <citation type="journal article" date="2023" name="IMA Fungus">
        <title>Comparative genomic study of the Penicillium genus elucidates a diverse pangenome and 15 lateral gene transfer events.</title>
        <authorList>
            <person name="Petersen C."/>
            <person name="Sorensen T."/>
            <person name="Nielsen M.R."/>
            <person name="Sondergaard T.E."/>
            <person name="Sorensen J.L."/>
            <person name="Fitzpatrick D.A."/>
            <person name="Frisvad J.C."/>
            <person name="Nielsen K.L."/>
        </authorList>
    </citation>
    <scope>NUCLEOTIDE SEQUENCE</scope>
    <source>
        <strain evidence="5">IBT 35675</strain>
    </source>
</reference>
<evidence type="ECO:0008006" key="7">
    <source>
        <dbReference type="Google" id="ProtNLM"/>
    </source>
</evidence>
<dbReference type="SUPFAM" id="SSF48403">
    <property type="entry name" value="Ankyrin repeat"/>
    <property type="match status" value="1"/>
</dbReference>
<gene>
    <name evidence="5" type="ORF">N7541_007552</name>
</gene>
<evidence type="ECO:0000313" key="6">
    <source>
        <dbReference type="Proteomes" id="UP001148299"/>
    </source>
</evidence>
<dbReference type="PANTHER" id="PTHR24198">
    <property type="entry name" value="ANKYRIN REPEAT AND PROTEIN KINASE DOMAIN-CONTAINING PROTEIN"/>
    <property type="match status" value="1"/>
</dbReference>
<keyword evidence="2 3" id="KW-0040">ANK repeat</keyword>
<protein>
    <recommendedName>
        <fullName evidence="7">Ankyrin repeat protein</fullName>
    </recommendedName>
</protein>
<keyword evidence="6" id="KW-1185">Reference proteome</keyword>
<sequence length="282" mass="31763">MPQKITPARAFPVGPVTPPPTSGSKLSLLNELKELGDSELGPRLDRAMREGEKICHLSRAMDDAICSNRVSLVKELLRCKMPVSSSDVRIAVEAKAKDILTMFFDNGWDINTPLNKLTPPVLIYALKDEDMTKWLLDRGANPNMRCEIDYTPLSYAVQMTDVPTIDLLLRCGGDVNIGELVQCAICRDSDDSLEMVKFLIDRGAPFNALMHENHEHSRRLFPHFTRTPLHLAVSLKKNDVIRYLIHKGASVEIKDFMDKTAVECADEDTRKMIMAEIQKRSQ</sequence>
<organism evidence="5 6">
    <name type="scientific">Penicillium brevicompactum</name>
    <dbReference type="NCBI Taxonomy" id="5074"/>
    <lineage>
        <taxon>Eukaryota</taxon>
        <taxon>Fungi</taxon>
        <taxon>Dikarya</taxon>
        <taxon>Ascomycota</taxon>
        <taxon>Pezizomycotina</taxon>
        <taxon>Eurotiomycetes</taxon>
        <taxon>Eurotiomycetidae</taxon>
        <taxon>Eurotiales</taxon>
        <taxon>Aspergillaceae</taxon>
        <taxon>Penicillium</taxon>
    </lineage>
</organism>
<dbReference type="InterPro" id="IPR002110">
    <property type="entry name" value="Ankyrin_rpt"/>
</dbReference>
<accession>A0A9W9UNL3</accession>
<evidence type="ECO:0000256" key="2">
    <source>
        <dbReference type="ARBA" id="ARBA00023043"/>
    </source>
</evidence>
<reference evidence="5" key="1">
    <citation type="submission" date="2022-12" db="EMBL/GenBank/DDBJ databases">
        <authorList>
            <person name="Petersen C."/>
        </authorList>
    </citation>
    <scope>NUCLEOTIDE SEQUENCE</scope>
    <source>
        <strain evidence="5">IBT 35675</strain>
    </source>
</reference>
<feature type="repeat" description="ANK" evidence="3">
    <location>
        <begin position="148"/>
        <end position="180"/>
    </location>
</feature>
<comment type="caution">
    <text evidence="5">The sequence shown here is derived from an EMBL/GenBank/DDBJ whole genome shotgun (WGS) entry which is preliminary data.</text>
</comment>